<feature type="domain" description="Toprim" evidence="2">
    <location>
        <begin position="242"/>
        <end position="338"/>
    </location>
</feature>
<dbReference type="InterPro" id="IPR055570">
    <property type="entry name" value="DUF7146"/>
</dbReference>
<comment type="caution">
    <text evidence="4">The sequence shown here is derived from an EMBL/GenBank/DDBJ whole genome shotgun (WGS) entry which is preliminary data.</text>
</comment>
<dbReference type="Pfam" id="PF23639">
    <property type="entry name" value="DUF7146"/>
    <property type="match status" value="1"/>
</dbReference>
<dbReference type="GO" id="GO:0008270">
    <property type="term" value="F:zinc ion binding"/>
    <property type="evidence" value="ECO:0007669"/>
    <property type="project" value="InterPro"/>
</dbReference>
<evidence type="ECO:0000259" key="1">
    <source>
        <dbReference type="Pfam" id="PF08273"/>
    </source>
</evidence>
<dbReference type="GO" id="GO:0004386">
    <property type="term" value="F:helicase activity"/>
    <property type="evidence" value="ECO:0007669"/>
    <property type="project" value="InterPro"/>
</dbReference>
<name>A0A9J6RP21_9GAMM</name>
<proteinExistence type="predicted"/>
<dbReference type="Proteomes" id="UP001069090">
    <property type="component" value="Unassembled WGS sequence"/>
</dbReference>
<keyword evidence="5" id="KW-1185">Reference proteome</keyword>
<dbReference type="Pfam" id="PF08273">
    <property type="entry name" value="Zn_Ribbon_Prim"/>
    <property type="match status" value="1"/>
</dbReference>
<sequence length="358" mass="39947">MKKRNSTEMKRRMEGRWLAAFKALAPALDQAIDNLGTNVPCPVEGGTDGFRLFKDANYTGGGVKQSWRIIPEGIDMLMWVNDWSFTKVYDELEAWLGDKPVEAGPKYLPKPKPVDEEGLRKWLNRIWKEALPLTDLAAYPARAYFSYRWVNTAALSANDVRFHPCLNYKDKQGNVLGKFGAVLSLVRNNEGEPVAIHRTFITKGGLKVNLGKTHKPKKMTPSVNQRSKGRHIRLFAPQNGYLGVSEGLETALAVYQAKQFPVWPGLSNTILQSFAPPKGVHTILNFVDKDRNKAGENAAEILRANLAPKGIRVIDLLPPTPILDTDEKGVDWADQLKRDVSGFGLIDQALAFSRLKQA</sequence>
<dbReference type="AlphaFoldDB" id="A0A9J6RP21"/>
<reference evidence="4 5" key="1">
    <citation type="submission" date="2022-12" db="EMBL/GenBank/DDBJ databases">
        <title>Dasania phycosphaerae sp. nov., isolated from particulate material of the south coast of Korea.</title>
        <authorList>
            <person name="Jiang Y."/>
        </authorList>
    </citation>
    <scope>NUCLEOTIDE SEQUENCE [LARGE SCALE GENOMIC DNA]</scope>
    <source>
        <strain evidence="4 5">GY-19</strain>
    </source>
</reference>
<gene>
    <name evidence="4" type="ORF">O0V09_14760</name>
</gene>
<dbReference type="Pfam" id="PF13362">
    <property type="entry name" value="Toprim_3"/>
    <property type="match status" value="1"/>
</dbReference>
<dbReference type="InterPro" id="IPR013237">
    <property type="entry name" value="Phage_T7_Gp4_N"/>
</dbReference>
<dbReference type="InterPro" id="IPR006171">
    <property type="entry name" value="TOPRIM_dom"/>
</dbReference>
<evidence type="ECO:0000259" key="3">
    <source>
        <dbReference type="Pfam" id="PF23639"/>
    </source>
</evidence>
<evidence type="ECO:0000313" key="4">
    <source>
        <dbReference type="EMBL" id="MCZ0866470.1"/>
    </source>
</evidence>
<accession>A0A9J6RP21</accession>
<dbReference type="EMBL" id="JAPTGG010000013">
    <property type="protein sequence ID" value="MCZ0866470.1"/>
    <property type="molecule type" value="Genomic_DNA"/>
</dbReference>
<feature type="domain" description="DNA primase/helicase Gp4 N-terminal Bacteriophage T7-like" evidence="1">
    <location>
        <begin position="38"/>
        <end position="63"/>
    </location>
</feature>
<organism evidence="4 5">
    <name type="scientific">Dasania phycosphaerae</name>
    <dbReference type="NCBI Taxonomy" id="2950436"/>
    <lineage>
        <taxon>Bacteria</taxon>
        <taxon>Pseudomonadati</taxon>
        <taxon>Pseudomonadota</taxon>
        <taxon>Gammaproteobacteria</taxon>
        <taxon>Cellvibrionales</taxon>
        <taxon>Spongiibacteraceae</taxon>
        <taxon>Dasania</taxon>
    </lineage>
</organism>
<protein>
    <submittedName>
        <fullName evidence="4">Toprim domain-containing protein</fullName>
    </submittedName>
</protein>
<evidence type="ECO:0000259" key="2">
    <source>
        <dbReference type="Pfam" id="PF13362"/>
    </source>
</evidence>
<evidence type="ECO:0000313" key="5">
    <source>
        <dbReference type="Proteomes" id="UP001069090"/>
    </source>
</evidence>
<feature type="domain" description="DUF7146" evidence="3">
    <location>
        <begin position="119"/>
        <end position="225"/>
    </location>
</feature>
<dbReference type="RefSeq" id="WP_268905157.1">
    <property type="nucleotide sequence ID" value="NZ_JAPTGG010000013.1"/>
</dbReference>